<comment type="similarity">
    <text evidence="1">Belongs to the 4-hydroxybenzoyl-CoA thioesterase family.</text>
</comment>
<reference evidence="3 4" key="1">
    <citation type="submission" date="2017-03" db="EMBL/GenBank/DDBJ databases">
        <authorList>
            <person name="Afonso C.L."/>
            <person name="Miller P.J."/>
            <person name="Scott M.A."/>
            <person name="Spackman E."/>
            <person name="Goraichik I."/>
            <person name="Dimitrov K.M."/>
            <person name="Suarez D.L."/>
            <person name="Swayne D.E."/>
        </authorList>
    </citation>
    <scope>NUCLEOTIDE SEQUENCE [LARGE SCALE GENOMIC DNA]</scope>
    <source>
        <strain evidence="3 4">CECT 7023</strain>
    </source>
</reference>
<proteinExistence type="inferred from homology"/>
<dbReference type="RefSeq" id="WP_085877714.1">
    <property type="nucleotide sequence ID" value="NZ_FWFZ01000003.1"/>
</dbReference>
<dbReference type="OrthoDB" id="9799036at2"/>
<keyword evidence="4" id="KW-1185">Reference proteome</keyword>
<evidence type="ECO:0000256" key="1">
    <source>
        <dbReference type="ARBA" id="ARBA00005953"/>
    </source>
</evidence>
<dbReference type="EMBL" id="FWFZ01000003">
    <property type="protein sequence ID" value="SLN25631.1"/>
    <property type="molecule type" value="Genomic_DNA"/>
</dbReference>
<accession>A0A1Y5RY65</accession>
<dbReference type="PANTHER" id="PTHR31793:SF27">
    <property type="entry name" value="NOVEL THIOESTERASE SUPERFAMILY DOMAIN AND SAPOSIN A-TYPE DOMAIN CONTAINING PROTEIN (0610012H03RIK)"/>
    <property type="match status" value="1"/>
</dbReference>
<keyword evidence="2" id="KW-0378">Hydrolase</keyword>
<dbReference type="AlphaFoldDB" id="A0A1Y5RY65"/>
<dbReference type="InterPro" id="IPR050563">
    <property type="entry name" value="4-hydroxybenzoyl-CoA_TE"/>
</dbReference>
<organism evidence="3 4">
    <name type="scientific">Roseisalinus antarcticus</name>
    <dbReference type="NCBI Taxonomy" id="254357"/>
    <lineage>
        <taxon>Bacteria</taxon>
        <taxon>Pseudomonadati</taxon>
        <taxon>Pseudomonadota</taxon>
        <taxon>Alphaproteobacteria</taxon>
        <taxon>Rhodobacterales</taxon>
        <taxon>Roseobacteraceae</taxon>
        <taxon>Roseisalinus</taxon>
    </lineage>
</organism>
<gene>
    <name evidence="3" type="ORF">ROA7023_00794</name>
</gene>
<dbReference type="GO" id="GO:0047617">
    <property type="term" value="F:fatty acyl-CoA hydrolase activity"/>
    <property type="evidence" value="ECO:0007669"/>
    <property type="project" value="TreeGrafter"/>
</dbReference>
<evidence type="ECO:0000256" key="2">
    <source>
        <dbReference type="ARBA" id="ARBA00022801"/>
    </source>
</evidence>
<name>A0A1Y5RY65_9RHOB</name>
<dbReference type="CDD" id="cd00586">
    <property type="entry name" value="4HBT"/>
    <property type="match status" value="1"/>
</dbReference>
<evidence type="ECO:0000313" key="4">
    <source>
        <dbReference type="Proteomes" id="UP000193900"/>
    </source>
</evidence>
<dbReference type="Pfam" id="PF13279">
    <property type="entry name" value="4HBT_2"/>
    <property type="match status" value="1"/>
</dbReference>
<dbReference type="PANTHER" id="PTHR31793">
    <property type="entry name" value="4-HYDROXYBENZOYL-COA THIOESTERASE FAMILY MEMBER"/>
    <property type="match status" value="1"/>
</dbReference>
<dbReference type="Gene3D" id="3.10.129.10">
    <property type="entry name" value="Hotdog Thioesterase"/>
    <property type="match status" value="1"/>
</dbReference>
<evidence type="ECO:0000313" key="3">
    <source>
        <dbReference type="EMBL" id="SLN25631.1"/>
    </source>
</evidence>
<protein>
    <submittedName>
        <fullName evidence="3">Thioesterase superfamily protein</fullName>
    </submittedName>
</protein>
<dbReference type="Proteomes" id="UP000193900">
    <property type="component" value="Unassembled WGS sequence"/>
</dbReference>
<dbReference type="InterPro" id="IPR029069">
    <property type="entry name" value="HotDog_dom_sf"/>
</dbReference>
<sequence>MPHPAPSRRAEYAQFREIPTRWSDVDVYGHVNNVVHYAMFDTAVGGWLIEKGLLAPATSPSFGVVVETGCRYFGEITYPSVVTAGLRLGTLGRSSVRFEIGLFADDAEVAAAEGFFTHVYVDRATRRPHPIEPERRAAFETLRLPQAG</sequence>
<dbReference type="SUPFAM" id="SSF54637">
    <property type="entry name" value="Thioesterase/thiol ester dehydrase-isomerase"/>
    <property type="match status" value="1"/>
</dbReference>